<evidence type="ECO:0000313" key="2">
    <source>
        <dbReference type="Proteomes" id="UP000301309"/>
    </source>
</evidence>
<dbReference type="Proteomes" id="UP000301309">
    <property type="component" value="Unassembled WGS sequence"/>
</dbReference>
<organism evidence="1 2">
    <name type="scientific">Streptomyces violaceusniger</name>
    <dbReference type="NCBI Taxonomy" id="68280"/>
    <lineage>
        <taxon>Bacteria</taxon>
        <taxon>Bacillati</taxon>
        <taxon>Actinomycetota</taxon>
        <taxon>Actinomycetes</taxon>
        <taxon>Kitasatosporales</taxon>
        <taxon>Streptomycetaceae</taxon>
        <taxon>Streptomyces</taxon>
        <taxon>Streptomyces violaceusniger group</taxon>
    </lineage>
</organism>
<reference evidence="1 2" key="1">
    <citation type="journal article" date="2020" name="Int. J. Syst. Evol. Microbiol.">
        <title>Reclassification of Streptomyces castelarensis and Streptomyces sporoclivatus as later heterotypic synonyms of Streptomyces antimycoticus.</title>
        <authorList>
            <person name="Komaki H."/>
            <person name="Tamura T."/>
        </authorList>
    </citation>
    <scope>NUCLEOTIDE SEQUENCE [LARGE SCALE GENOMIC DNA]</scope>
    <source>
        <strain evidence="1 2">NBRC 13459</strain>
    </source>
</reference>
<gene>
    <name evidence="1" type="ORF">SVIO_050980</name>
</gene>
<dbReference type="EMBL" id="BJHW01000001">
    <property type="protein sequence ID" value="GDY54475.1"/>
    <property type="molecule type" value="Genomic_DNA"/>
</dbReference>
<keyword evidence="2" id="KW-1185">Reference proteome</keyword>
<dbReference type="AlphaFoldDB" id="A0A4D4KZV1"/>
<evidence type="ECO:0000313" key="1">
    <source>
        <dbReference type="EMBL" id="GDY54475.1"/>
    </source>
</evidence>
<proteinExistence type="predicted"/>
<accession>A0A4D4KZV1</accession>
<sequence length="47" mass="5500">MKRDHLYVNKAKVAWDLTVSMPANGDAQRDGQELYERIVRNLKIDKL</sequence>
<name>A0A4D4KZV1_STRVO</name>
<comment type="caution">
    <text evidence="1">The sequence shown here is derived from an EMBL/GenBank/DDBJ whole genome shotgun (WGS) entry which is preliminary data.</text>
</comment>
<protein>
    <submittedName>
        <fullName evidence="1">Uncharacterized protein</fullName>
    </submittedName>
</protein>